<gene>
    <name evidence="2" type="ORF">DEM25_011680</name>
</gene>
<dbReference type="GO" id="GO:0016491">
    <property type="term" value="F:oxidoreductase activity"/>
    <property type="evidence" value="ECO:0007669"/>
    <property type="project" value="InterPro"/>
</dbReference>
<dbReference type="InterPro" id="IPR036812">
    <property type="entry name" value="NAD(P)_OxRdtase_dom_sf"/>
</dbReference>
<dbReference type="AlphaFoldDB" id="A0A3A8AAA5"/>
<dbReference type="PROSITE" id="PS00062">
    <property type="entry name" value="ALDOKETO_REDUCTASE_2"/>
    <property type="match status" value="1"/>
</dbReference>
<sequence>METIEFGHGVPPMSRLIYGVWRLAGDHDQSLSHVVEKVEACLDQGITTFDHADIYGDYECEAIFGRALHGHTSLKQKMQIVTKCDIMLMSPGKFPRRRVKHYDTSAAHIRDSVDNSLARIGVDVIDMLLIHRPDPLMDHHETGAALDALVDEGKVRGVGVSNFMPWDIDLLQSAMKHPLLTNQIEISLLNPSAFTDGQVAKAQMDGMPLMAWSPLGGGALFMPGSEVGKRTMPRLTAIGADFGVAAEAVALAWLMAHPARIMPVVGTNSLKRIANIADALKVTLDRETWFELWTLAQGKEVP</sequence>
<dbReference type="InterPro" id="IPR050523">
    <property type="entry name" value="AKR_Detox_Biosynth"/>
</dbReference>
<accession>A0A3A8AAA5</accession>
<keyword evidence="3" id="KW-1185">Reference proteome</keyword>
<protein>
    <submittedName>
        <fullName evidence="2">Oxidoreductase</fullName>
    </submittedName>
</protein>
<dbReference type="PRINTS" id="PR00069">
    <property type="entry name" value="ALDKETRDTASE"/>
</dbReference>
<evidence type="ECO:0000313" key="2">
    <source>
        <dbReference type="EMBL" id="RKF06288.1"/>
    </source>
</evidence>
<reference evidence="2 3" key="1">
    <citation type="journal article" date="2018" name="Int. J. Syst. Bacteriol.">
        <title>Oceaniradius stylonemae gen. nov., sp. nov., isolated from a red alga, Stylonema cornu-cervi.</title>
        <authorList>
            <person name="Jeong S."/>
        </authorList>
    </citation>
    <scope>NUCLEOTIDE SEQUENCE [LARGE SCALE GENOMIC DNA]</scope>
    <source>
        <strain evidence="2 3">StC1</strain>
    </source>
</reference>
<dbReference type="PANTHER" id="PTHR43364">
    <property type="entry name" value="NADH-SPECIFIC METHYLGLYOXAL REDUCTASE-RELATED"/>
    <property type="match status" value="1"/>
</dbReference>
<dbReference type="OrthoDB" id="9768793at2"/>
<dbReference type="SUPFAM" id="SSF51430">
    <property type="entry name" value="NAD(P)-linked oxidoreductase"/>
    <property type="match status" value="1"/>
</dbReference>
<dbReference type="InterPro" id="IPR020471">
    <property type="entry name" value="AKR"/>
</dbReference>
<feature type="domain" description="NADP-dependent oxidoreductase" evidence="1">
    <location>
        <begin position="15"/>
        <end position="289"/>
    </location>
</feature>
<evidence type="ECO:0000313" key="3">
    <source>
        <dbReference type="Proteomes" id="UP000246132"/>
    </source>
</evidence>
<dbReference type="GO" id="GO:0005829">
    <property type="term" value="C:cytosol"/>
    <property type="evidence" value="ECO:0007669"/>
    <property type="project" value="TreeGrafter"/>
</dbReference>
<name>A0A3A8AAA5_9HYPH</name>
<dbReference type="InterPro" id="IPR018170">
    <property type="entry name" value="Aldo/ket_reductase_CS"/>
</dbReference>
<dbReference type="InterPro" id="IPR023210">
    <property type="entry name" value="NADP_OxRdtase_dom"/>
</dbReference>
<dbReference type="EMBL" id="QFWV02000007">
    <property type="protein sequence ID" value="RKF06288.1"/>
    <property type="molecule type" value="Genomic_DNA"/>
</dbReference>
<evidence type="ECO:0000259" key="1">
    <source>
        <dbReference type="Pfam" id="PF00248"/>
    </source>
</evidence>
<organism evidence="2 3">
    <name type="scientific">Oceaniradius stylonematis</name>
    <dbReference type="NCBI Taxonomy" id="2184161"/>
    <lineage>
        <taxon>Bacteria</taxon>
        <taxon>Pseudomonadati</taxon>
        <taxon>Pseudomonadota</taxon>
        <taxon>Alphaproteobacteria</taxon>
        <taxon>Hyphomicrobiales</taxon>
        <taxon>Ahrensiaceae</taxon>
        <taxon>Oceaniradius</taxon>
    </lineage>
</organism>
<dbReference type="RefSeq" id="WP_109765931.1">
    <property type="nucleotide sequence ID" value="NZ_JASHJQ010000002.1"/>
</dbReference>
<dbReference type="CDD" id="cd19092">
    <property type="entry name" value="AKR_BsYcsN_EcYdhF-like"/>
    <property type="match status" value="1"/>
</dbReference>
<dbReference type="Pfam" id="PF00248">
    <property type="entry name" value="Aldo_ket_red"/>
    <property type="match status" value="1"/>
</dbReference>
<dbReference type="Gene3D" id="3.20.20.100">
    <property type="entry name" value="NADP-dependent oxidoreductase domain"/>
    <property type="match status" value="1"/>
</dbReference>
<proteinExistence type="predicted"/>
<dbReference type="Proteomes" id="UP000246132">
    <property type="component" value="Unassembled WGS sequence"/>
</dbReference>
<comment type="caution">
    <text evidence="2">The sequence shown here is derived from an EMBL/GenBank/DDBJ whole genome shotgun (WGS) entry which is preliminary data.</text>
</comment>
<dbReference type="PANTHER" id="PTHR43364:SF1">
    <property type="entry name" value="OXIDOREDUCTASE YDHF"/>
    <property type="match status" value="1"/>
</dbReference>